<evidence type="ECO:0000256" key="1">
    <source>
        <dbReference type="ARBA" id="ARBA00008580"/>
    </source>
</evidence>
<sequence length="90" mass="10499">MNLLNLSLPESIQTFVEHQVAKGGYANANEYILDLLRQEQVKIERVESLLLEGLESGEPIELTDEWWDQKRSQFLRKASERERSHCNLTI</sequence>
<organism evidence="3 4">
    <name type="scientific">Planktothrix mougeotii LEGE 06226</name>
    <dbReference type="NCBI Taxonomy" id="1828728"/>
    <lineage>
        <taxon>Bacteria</taxon>
        <taxon>Bacillati</taxon>
        <taxon>Cyanobacteriota</taxon>
        <taxon>Cyanophyceae</taxon>
        <taxon>Oscillatoriophycideae</taxon>
        <taxon>Oscillatoriales</taxon>
        <taxon>Microcoleaceae</taxon>
        <taxon>Planktothrix</taxon>
    </lineage>
</organism>
<dbReference type="SUPFAM" id="SSF47598">
    <property type="entry name" value="Ribbon-helix-helix"/>
    <property type="match status" value="1"/>
</dbReference>
<dbReference type="InterPro" id="IPR022789">
    <property type="entry name" value="ParD"/>
</dbReference>
<evidence type="ECO:0000256" key="2">
    <source>
        <dbReference type="ARBA" id="ARBA00022649"/>
    </source>
</evidence>
<dbReference type="Pfam" id="PF03693">
    <property type="entry name" value="ParD_antitoxin"/>
    <property type="match status" value="1"/>
</dbReference>
<dbReference type="InterPro" id="IPR010985">
    <property type="entry name" value="Ribbon_hlx_hlx"/>
</dbReference>
<dbReference type="EMBL" id="JADEWU010000072">
    <property type="protein sequence ID" value="MBE9145884.1"/>
    <property type="molecule type" value="Genomic_DNA"/>
</dbReference>
<accession>A0ABR9UHE3</accession>
<name>A0ABR9UHE3_9CYAN</name>
<dbReference type="PANTHER" id="PTHR36582">
    <property type="entry name" value="ANTITOXIN PARD"/>
    <property type="match status" value="1"/>
</dbReference>
<protein>
    <submittedName>
        <fullName evidence="3">Type II toxin-antitoxin system ParD family antitoxin</fullName>
    </submittedName>
</protein>
<keyword evidence="2" id="KW-1277">Toxin-antitoxin system</keyword>
<gene>
    <name evidence="3" type="ORF">IQ236_22085</name>
</gene>
<dbReference type="InterPro" id="IPR038296">
    <property type="entry name" value="ParD_sf"/>
</dbReference>
<evidence type="ECO:0000313" key="4">
    <source>
        <dbReference type="Proteomes" id="UP000640725"/>
    </source>
</evidence>
<reference evidence="3 4" key="1">
    <citation type="submission" date="2020-10" db="EMBL/GenBank/DDBJ databases">
        <authorList>
            <person name="Castelo-Branco R."/>
            <person name="Eusebio N."/>
            <person name="Adriana R."/>
            <person name="Vieira A."/>
            <person name="Brugerolle De Fraissinette N."/>
            <person name="Rezende De Castro R."/>
            <person name="Schneider M.P."/>
            <person name="Vasconcelos V."/>
            <person name="Leao P.N."/>
        </authorList>
    </citation>
    <scope>NUCLEOTIDE SEQUENCE [LARGE SCALE GENOMIC DNA]</scope>
    <source>
        <strain evidence="3 4">LEGE 06226</strain>
    </source>
</reference>
<comment type="similarity">
    <text evidence="1">Belongs to the ParD antitoxin family.</text>
</comment>
<dbReference type="PANTHER" id="PTHR36582:SF2">
    <property type="entry name" value="ANTITOXIN PARD"/>
    <property type="match status" value="1"/>
</dbReference>
<dbReference type="Proteomes" id="UP000640725">
    <property type="component" value="Unassembled WGS sequence"/>
</dbReference>
<comment type="caution">
    <text evidence="3">The sequence shown here is derived from an EMBL/GenBank/DDBJ whole genome shotgun (WGS) entry which is preliminary data.</text>
</comment>
<evidence type="ECO:0000313" key="3">
    <source>
        <dbReference type="EMBL" id="MBE9145884.1"/>
    </source>
</evidence>
<proteinExistence type="inferred from homology"/>
<keyword evidence="4" id="KW-1185">Reference proteome</keyword>
<dbReference type="Gene3D" id="6.10.10.120">
    <property type="entry name" value="Antitoxin ParD1-like"/>
    <property type="match status" value="1"/>
</dbReference>